<evidence type="ECO:0000313" key="6">
    <source>
        <dbReference type="Proteomes" id="UP000339690"/>
    </source>
</evidence>
<evidence type="ECO:0000256" key="1">
    <source>
        <dbReference type="ARBA" id="ARBA00023015"/>
    </source>
</evidence>
<dbReference type="KEGG" id="grc:GI584_03580"/>
<evidence type="ECO:0000313" key="5">
    <source>
        <dbReference type="EMBL" id="QGH33171.1"/>
    </source>
</evidence>
<feature type="domain" description="HTH araC/xylS-type" evidence="4">
    <location>
        <begin position="165"/>
        <end position="266"/>
    </location>
</feature>
<keyword evidence="6" id="KW-1185">Reference proteome</keyword>
<dbReference type="Pfam" id="PF20240">
    <property type="entry name" value="DUF6597"/>
    <property type="match status" value="1"/>
</dbReference>
<dbReference type="InterPro" id="IPR046532">
    <property type="entry name" value="DUF6597"/>
</dbReference>
<keyword evidence="2" id="KW-0238">DNA-binding</keyword>
<keyword evidence="1" id="KW-0805">Transcription regulation</keyword>
<dbReference type="PANTHER" id="PTHR46796:SF13">
    <property type="entry name" value="HTH-TYPE TRANSCRIPTIONAL ACTIVATOR RHAS"/>
    <property type="match status" value="1"/>
</dbReference>
<keyword evidence="3" id="KW-0804">Transcription</keyword>
<evidence type="ECO:0000256" key="2">
    <source>
        <dbReference type="ARBA" id="ARBA00023125"/>
    </source>
</evidence>
<dbReference type="AlphaFoldDB" id="A0A5Q2TGB3"/>
<dbReference type="Pfam" id="PF12833">
    <property type="entry name" value="HTH_18"/>
    <property type="match status" value="1"/>
</dbReference>
<dbReference type="GO" id="GO:0003700">
    <property type="term" value="F:DNA-binding transcription factor activity"/>
    <property type="evidence" value="ECO:0007669"/>
    <property type="project" value="InterPro"/>
</dbReference>
<dbReference type="InterPro" id="IPR018060">
    <property type="entry name" value="HTH_AraC"/>
</dbReference>
<dbReference type="PROSITE" id="PS01124">
    <property type="entry name" value="HTH_ARAC_FAMILY_2"/>
    <property type="match status" value="1"/>
</dbReference>
<gene>
    <name evidence="5" type="ORF">GI584_03580</name>
</gene>
<protein>
    <submittedName>
        <fullName evidence="5">Helix-turn-helix domain-containing protein</fullName>
    </submittedName>
</protein>
<dbReference type="Proteomes" id="UP000339690">
    <property type="component" value="Chromosome"/>
</dbReference>
<evidence type="ECO:0000256" key="3">
    <source>
        <dbReference type="ARBA" id="ARBA00023163"/>
    </source>
</evidence>
<dbReference type="PANTHER" id="PTHR46796">
    <property type="entry name" value="HTH-TYPE TRANSCRIPTIONAL ACTIVATOR RHAS-RELATED"/>
    <property type="match status" value="1"/>
</dbReference>
<sequence>MHPRLTQWFTPLQFGNEKVRYKEYSPTVELRPFIACYWTVTSKQFAFDQKTQLKVLPDGCIDFVFHWHPSFGYVGNISGAMNQYADIPIHSGSDFIGIRFRPSGLRALFNVSVASYSDLSITLSDIDKVWTNIQYQLTETTDRISLLNTVLLQRLKQTTSVQNDASITNLLHRIYLHQGNIKVQKLAEKEFMSSRHVQRLFMDWIGLSPKTFCRIVRLQYSLRFLYEKHELMGAPISAEYGYSDQAHFIREFRTYTGMTPSNYMSDFFKTN</sequence>
<dbReference type="InterPro" id="IPR009057">
    <property type="entry name" value="Homeodomain-like_sf"/>
</dbReference>
<evidence type="ECO:0000259" key="4">
    <source>
        <dbReference type="PROSITE" id="PS01124"/>
    </source>
</evidence>
<dbReference type="GO" id="GO:0043565">
    <property type="term" value="F:sequence-specific DNA binding"/>
    <property type="evidence" value="ECO:0007669"/>
    <property type="project" value="InterPro"/>
</dbReference>
<dbReference type="InterPro" id="IPR050204">
    <property type="entry name" value="AraC_XylS_family_regulators"/>
</dbReference>
<dbReference type="EMBL" id="CP045915">
    <property type="protein sequence ID" value="QGH33171.1"/>
    <property type="molecule type" value="Genomic_DNA"/>
</dbReference>
<name>A0A5Q2TGB3_9BACI</name>
<reference evidence="5 6" key="1">
    <citation type="submission" date="2019-11" db="EMBL/GenBank/DDBJ databases">
        <title>Gracilibacillus salitolerans sp. nov., a moderate halophile isolated from a saline soil in northwest China.</title>
        <authorList>
            <person name="Gan L."/>
        </authorList>
    </citation>
    <scope>NUCLEOTIDE SEQUENCE [LARGE SCALE GENOMIC DNA]</scope>
    <source>
        <strain evidence="5 6">SCU50</strain>
    </source>
</reference>
<dbReference type="Gene3D" id="1.10.10.60">
    <property type="entry name" value="Homeodomain-like"/>
    <property type="match status" value="1"/>
</dbReference>
<proteinExistence type="predicted"/>
<accession>A0A5Q2TGB3</accession>
<organism evidence="5 6">
    <name type="scientific">Gracilibacillus salitolerans</name>
    <dbReference type="NCBI Taxonomy" id="2663022"/>
    <lineage>
        <taxon>Bacteria</taxon>
        <taxon>Bacillati</taxon>
        <taxon>Bacillota</taxon>
        <taxon>Bacilli</taxon>
        <taxon>Bacillales</taxon>
        <taxon>Bacillaceae</taxon>
        <taxon>Gracilibacillus</taxon>
    </lineage>
</organism>
<dbReference type="SMART" id="SM00342">
    <property type="entry name" value="HTH_ARAC"/>
    <property type="match status" value="1"/>
</dbReference>
<dbReference type="SUPFAM" id="SSF46689">
    <property type="entry name" value="Homeodomain-like"/>
    <property type="match status" value="1"/>
</dbReference>
<dbReference type="RefSeq" id="WP_153790256.1">
    <property type="nucleotide sequence ID" value="NZ_CP045915.1"/>
</dbReference>